<evidence type="ECO:0000256" key="4">
    <source>
        <dbReference type="ARBA" id="ARBA00022898"/>
    </source>
</evidence>
<reference evidence="7 8" key="1">
    <citation type="submission" date="2020-07" db="EMBL/GenBank/DDBJ databases">
        <title>Draft genome and description of Corynebacterium haemomassiliense strain Marseile-Q3615 sp. nov.</title>
        <authorList>
            <person name="Boxberger M."/>
            <person name="La Scola B."/>
        </authorList>
    </citation>
    <scope>NUCLEOTIDE SEQUENCE [LARGE SCALE GENOMIC DNA]</scope>
    <source>
        <strain evidence="7 8">Marseille-Q3615</strain>
    </source>
</reference>
<comment type="cofactor">
    <cofactor evidence="1 5">
        <name>pyridoxal 5'-phosphate</name>
        <dbReference type="ChEBI" id="CHEBI:597326"/>
    </cofactor>
</comment>
<comment type="caution">
    <text evidence="7">The sequence shown here is derived from an EMBL/GenBank/DDBJ whole genome shotgun (WGS) entry which is preliminary data.</text>
</comment>
<organism evidence="7 8">
    <name type="scientific">Corynebacterium haemomassiliense</name>
    <dbReference type="NCBI Taxonomy" id="2754726"/>
    <lineage>
        <taxon>Bacteria</taxon>
        <taxon>Bacillati</taxon>
        <taxon>Actinomycetota</taxon>
        <taxon>Actinomycetes</taxon>
        <taxon>Mycobacteriales</taxon>
        <taxon>Corynebacteriaceae</taxon>
        <taxon>Corynebacterium</taxon>
    </lineage>
</organism>
<keyword evidence="2 7" id="KW-0032">Aminotransferase</keyword>
<dbReference type="PANTHER" id="PTHR43643:SF3">
    <property type="entry name" value="HISTIDINOL-PHOSPHATE AMINOTRANSFERASE"/>
    <property type="match status" value="1"/>
</dbReference>
<dbReference type="Proteomes" id="UP000523682">
    <property type="component" value="Unassembled WGS sequence"/>
</dbReference>
<sequence length="345" mass="37476">MLRADLSLFPDYKPGKSDETKLKLSANEANFGPLPTALEAIRESALRANRYPISGSPVLRKALADRLGLSEEQVAVAPGASAVIQQAVLMTCAAGDEVLFPWRSFEAYPLYARVGGATPVQVPLGEDEAIDLDAVADAITDRTRLIIICNPNNPTGLTITKDEFTEFMRRVPEDIVVVLDEAYYEFNDAKDTPDGVEEIAKYPNLIGARTFSKAYGLAGLRVGYGFGNPELIRSLGLVALPLTVTELSELAAVASLEAHDELMVRVKETQAQRDRVSEELGVQRSHGNFVWIPGVNGAEIEQKISAEGIIIRSYPDSGARVSITDEAETDQFLTAWRRAGLPVST</sequence>
<feature type="domain" description="Aminotransferase class I/classII large" evidence="6">
    <location>
        <begin position="20"/>
        <end position="334"/>
    </location>
</feature>
<dbReference type="NCBIfam" id="NF002878">
    <property type="entry name" value="PRK03321.1"/>
    <property type="match status" value="1"/>
</dbReference>
<evidence type="ECO:0000256" key="5">
    <source>
        <dbReference type="RuleBase" id="RU003693"/>
    </source>
</evidence>
<dbReference type="CDD" id="cd00609">
    <property type="entry name" value="AAT_like"/>
    <property type="match status" value="1"/>
</dbReference>
<keyword evidence="3 7" id="KW-0808">Transferase</keyword>
<dbReference type="PROSITE" id="PS00599">
    <property type="entry name" value="AA_TRANSFER_CLASS_2"/>
    <property type="match status" value="1"/>
</dbReference>
<dbReference type="InterPro" id="IPR024892">
    <property type="entry name" value="ArAT"/>
</dbReference>
<keyword evidence="4 5" id="KW-0663">Pyridoxal phosphate</keyword>
<evidence type="ECO:0000256" key="2">
    <source>
        <dbReference type="ARBA" id="ARBA00022576"/>
    </source>
</evidence>
<evidence type="ECO:0000259" key="6">
    <source>
        <dbReference type="Pfam" id="PF00155"/>
    </source>
</evidence>
<dbReference type="GO" id="GO:0004400">
    <property type="term" value="F:histidinol-phosphate transaminase activity"/>
    <property type="evidence" value="ECO:0007669"/>
    <property type="project" value="UniProtKB-EC"/>
</dbReference>
<dbReference type="Gene3D" id="3.90.1150.10">
    <property type="entry name" value="Aspartate Aminotransferase, domain 1"/>
    <property type="match status" value="1"/>
</dbReference>
<dbReference type="InterPro" id="IPR004839">
    <property type="entry name" value="Aminotransferase_I/II_large"/>
</dbReference>
<dbReference type="EMBL" id="JACDTZ010000001">
    <property type="protein sequence ID" value="MBA5244777.1"/>
    <property type="molecule type" value="Genomic_DNA"/>
</dbReference>
<dbReference type="Gene3D" id="3.40.640.10">
    <property type="entry name" value="Type I PLP-dependent aspartate aminotransferase-like (Major domain)"/>
    <property type="match status" value="1"/>
</dbReference>
<evidence type="ECO:0000256" key="3">
    <source>
        <dbReference type="ARBA" id="ARBA00022679"/>
    </source>
</evidence>
<dbReference type="PANTHER" id="PTHR43643">
    <property type="entry name" value="HISTIDINOL-PHOSPHATE AMINOTRANSFERASE 2"/>
    <property type="match status" value="1"/>
</dbReference>
<dbReference type="AlphaFoldDB" id="A0A7W2EBS6"/>
<dbReference type="InterPro" id="IPR015424">
    <property type="entry name" value="PyrdxlP-dep_Trfase"/>
</dbReference>
<evidence type="ECO:0000313" key="7">
    <source>
        <dbReference type="EMBL" id="MBA5244777.1"/>
    </source>
</evidence>
<dbReference type="Pfam" id="PF00155">
    <property type="entry name" value="Aminotran_1_2"/>
    <property type="match status" value="1"/>
</dbReference>
<protein>
    <submittedName>
        <fullName evidence="7">Histidinol-phosphate transaminase</fullName>
        <ecNumber evidence="7">2.6.1.9</ecNumber>
    </submittedName>
</protein>
<dbReference type="InterPro" id="IPR015421">
    <property type="entry name" value="PyrdxlP-dep_Trfase_major"/>
</dbReference>
<dbReference type="InterPro" id="IPR001917">
    <property type="entry name" value="Aminotrans_II_pyridoxalP_BS"/>
</dbReference>
<dbReference type="GO" id="GO:0030170">
    <property type="term" value="F:pyridoxal phosphate binding"/>
    <property type="evidence" value="ECO:0007669"/>
    <property type="project" value="InterPro"/>
</dbReference>
<evidence type="ECO:0000256" key="1">
    <source>
        <dbReference type="ARBA" id="ARBA00001933"/>
    </source>
</evidence>
<dbReference type="EC" id="2.6.1.9" evidence="7"/>
<gene>
    <name evidence="7" type="ORF">H0193_08150</name>
</gene>
<evidence type="ECO:0000313" key="8">
    <source>
        <dbReference type="Proteomes" id="UP000523682"/>
    </source>
</evidence>
<dbReference type="InterPro" id="IPR015422">
    <property type="entry name" value="PyrdxlP-dep_Trfase_small"/>
</dbReference>
<dbReference type="SUPFAM" id="SSF53383">
    <property type="entry name" value="PLP-dependent transferases"/>
    <property type="match status" value="1"/>
</dbReference>
<keyword evidence="8" id="KW-1185">Reference proteome</keyword>
<dbReference type="InterPro" id="IPR050106">
    <property type="entry name" value="HistidinolP_aminotransfase"/>
</dbReference>
<comment type="similarity">
    <text evidence="5">Belongs to the class-II pyridoxal-phosphate-dependent aminotransferase family.</text>
</comment>
<dbReference type="RefSeq" id="WP_181889341.1">
    <property type="nucleotide sequence ID" value="NZ_CAUPJD010000008.1"/>
</dbReference>
<proteinExistence type="inferred from homology"/>
<accession>A0A7W2EBS6</accession>
<name>A0A7W2EBS6_9CORY</name>